<dbReference type="EMBL" id="JAYMYR010000004">
    <property type="protein sequence ID" value="KAK7368389.1"/>
    <property type="molecule type" value="Genomic_DNA"/>
</dbReference>
<reference evidence="1 2" key="1">
    <citation type="submission" date="2024-01" db="EMBL/GenBank/DDBJ databases">
        <title>The genomes of 5 underutilized Papilionoideae crops provide insights into root nodulation and disease resistanc.</title>
        <authorList>
            <person name="Jiang F."/>
        </authorList>
    </citation>
    <scope>NUCLEOTIDE SEQUENCE [LARGE SCALE GENOMIC DNA]</scope>
    <source>
        <strain evidence="1">JINMINGXINNONG_FW02</strain>
        <tissue evidence="1">Leaves</tissue>
    </source>
</reference>
<sequence length="152" mass="17252">MRGKFDRTDSEGEEQIYAEDKRAKVLWFQKFLVVKPFKRYPYKDSSFTNKTIGSMRREREREGRSLKQLAAGTSFFSKHIKIEGFALPLLHNTTEQALSCSYAQALVNDPSIAYSSTYFLSLSISLSPSTSASLHNSLLLLVLMFLLGRAIN</sequence>
<accession>A0AAN9REL9</accession>
<comment type="caution">
    <text evidence="1">The sequence shown here is derived from an EMBL/GenBank/DDBJ whole genome shotgun (WGS) entry which is preliminary data.</text>
</comment>
<protein>
    <submittedName>
        <fullName evidence="1">Uncharacterized protein</fullName>
    </submittedName>
</protein>
<evidence type="ECO:0000313" key="2">
    <source>
        <dbReference type="Proteomes" id="UP001374584"/>
    </source>
</evidence>
<evidence type="ECO:0000313" key="1">
    <source>
        <dbReference type="EMBL" id="KAK7368389.1"/>
    </source>
</evidence>
<organism evidence="1 2">
    <name type="scientific">Phaseolus coccineus</name>
    <name type="common">Scarlet runner bean</name>
    <name type="synonym">Phaseolus multiflorus</name>
    <dbReference type="NCBI Taxonomy" id="3886"/>
    <lineage>
        <taxon>Eukaryota</taxon>
        <taxon>Viridiplantae</taxon>
        <taxon>Streptophyta</taxon>
        <taxon>Embryophyta</taxon>
        <taxon>Tracheophyta</taxon>
        <taxon>Spermatophyta</taxon>
        <taxon>Magnoliopsida</taxon>
        <taxon>eudicotyledons</taxon>
        <taxon>Gunneridae</taxon>
        <taxon>Pentapetalae</taxon>
        <taxon>rosids</taxon>
        <taxon>fabids</taxon>
        <taxon>Fabales</taxon>
        <taxon>Fabaceae</taxon>
        <taxon>Papilionoideae</taxon>
        <taxon>50 kb inversion clade</taxon>
        <taxon>NPAAA clade</taxon>
        <taxon>indigoferoid/millettioid clade</taxon>
        <taxon>Phaseoleae</taxon>
        <taxon>Phaseolus</taxon>
    </lineage>
</organism>
<keyword evidence="2" id="KW-1185">Reference proteome</keyword>
<proteinExistence type="predicted"/>
<name>A0AAN9REL9_PHACN</name>
<dbReference type="Proteomes" id="UP001374584">
    <property type="component" value="Unassembled WGS sequence"/>
</dbReference>
<dbReference type="AlphaFoldDB" id="A0AAN9REL9"/>
<gene>
    <name evidence="1" type="ORF">VNO80_10414</name>
</gene>